<dbReference type="InterPro" id="IPR027051">
    <property type="entry name" value="XdhC_Rossmann_dom"/>
</dbReference>
<dbReference type="RefSeq" id="WP_068375974.1">
    <property type="nucleotide sequence ID" value="NZ_LSNE01000005.1"/>
</dbReference>
<gene>
    <name evidence="3" type="ORF">AX660_12630</name>
</gene>
<dbReference type="OrthoDB" id="61481at2"/>
<dbReference type="Proteomes" id="UP000070299">
    <property type="component" value="Unassembled WGS sequence"/>
</dbReference>
<dbReference type="NCBIfam" id="TIGR02964">
    <property type="entry name" value="xanthine_xdhC"/>
    <property type="match status" value="1"/>
</dbReference>
<protein>
    <submittedName>
        <fullName evidence="3">Xanthine dehydrogenase accessory protein XdhC</fullName>
    </submittedName>
</protein>
<feature type="domain" description="XdhC Rossmann" evidence="2">
    <location>
        <begin position="119"/>
        <end position="265"/>
    </location>
</feature>
<dbReference type="InterPro" id="IPR003777">
    <property type="entry name" value="XdhC_CoxI"/>
</dbReference>
<dbReference type="InterPro" id="IPR052698">
    <property type="entry name" value="MoCofactor_Util/Proc"/>
</dbReference>
<keyword evidence="4" id="KW-1185">Reference proteome</keyword>
<dbReference type="PANTHER" id="PTHR30388">
    <property type="entry name" value="ALDEHYDE OXIDOREDUCTASE MOLYBDENUM COFACTOR ASSEMBLY PROTEIN"/>
    <property type="match status" value="1"/>
</dbReference>
<dbReference type="SUPFAM" id="SSF51735">
    <property type="entry name" value="NAD(P)-binding Rossmann-fold domains"/>
    <property type="match status" value="1"/>
</dbReference>
<organism evidence="3 4">
    <name type="scientific">Paraglaciecola hydrolytica</name>
    <dbReference type="NCBI Taxonomy" id="1799789"/>
    <lineage>
        <taxon>Bacteria</taxon>
        <taxon>Pseudomonadati</taxon>
        <taxon>Pseudomonadota</taxon>
        <taxon>Gammaproteobacteria</taxon>
        <taxon>Alteromonadales</taxon>
        <taxon>Alteromonadaceae</taxon>
        <taxon>Paraglaciecola</taxon>
    </lineage>
</organism>
<dbReference type="AlphaFoldDB" id="A0A136A1A6"/>
<sequence length="297" mass="32457">MSKARTWFDALHQCQQQGQSYVLVTLLATAGSTPRDGGTKMLVCDDSTYDTIGGGNLEHIVTQRARELLVAACLSKQPNNKQNQQTVEHYPLSSKLAQCCGGATNVLFEVFVSHTQHIAVFGAGHVAQALIPILAQLPLQIQWIDERQAMFEQALQHNKLPSNVKCVVSDEPVDSLKKLPAQSWVLIMTHNHQLDFALVDAALARPDCAYVGMIGSATKARRFCTKLAHQGVASATIERLISPVGLLTVPGKEPINVAVSIAAQLMQYLSAPKTTQVEQKQQWRTNQQLVTALNSKN</sequence>
<dbReference type="InterPro" id="IPR014308">
    <property type="entry name" value="Xanthine_DH_XdhC"/>
</dbReference>
<evidence type="ECO:0000259" key="2">
    <source>
        <dbReference type="Pfam" id="PF13478"/>
    </source>
</evidence>
<dbReference type="PANTHER" id="PTHR30388:SF6">
    <property type="entry name" value="XANTHINE DEHYDROGENASE SUBUNIT A-RELATED"/>
    <property type="match status" value="1"/>
</dbReference>
<dbReference type="Gene3D" id="3.40.50.720">
    <property type="entry name" value="NAD(P)-binding Rossmann-like Domain"/>
    <property type="match status" value="1"/>
</dbReference>
<accession>A0A136A1A6</accession>
<dbReference type="Pfam" id="PF13478">
    <property type="entry name" value="XdhC_C"/>
    <property type="match status" value="1"/>
</dbReference>
<proteinExistence type="predicted"/>
<name>A0A136A1A6_9ALTE</name>
<feature type="domain" description="XdhC- CoxI" evidence="1">
    <location>
        <begin position="15"/>
        <end position="70"/>
    </location>
</feature>
<comment type="caution">
    <text evidence="3">The sequence shown here is derived from an EMBL/GenBank/DDBJ whole genome shotgun (WGS) entry which is preliminary data.</text>
</comment>
<dbReference type="InterPro" id="IPR036291">
    <property type="entry name" value="NAD(P)-bd_dom_sf"/>
</dbReference>
<evidence type="ECO:0000259" key="1">
    <source>
        <dbReference type="Pfam" id="PF02625"/>
    </source>
</evidence>
<dbReference type="Pfam" id="PF02625">
    <property type="entry name" value="XdhC_CoxI"/>
    <property type="match status" value="1"/>
</dbReference>
<dbReference type="STRING" id="1799789.AX660_12630"/>
<evidence type="ECO:0000313" key="4">
    <source>
        <dbReference type="Proteomes" id="UP000070299"/>
    </source>
</evidence>
<dbReference type="EMBL" id="LSNE01000005">
    <property type="protein sequence ID" value="KXI29011.1"/>
    <property type="molecule type" value="Genomic_DNA"/>
</dbReference>
<reference evidence="4" key="1">
    <citation type="submission" date="2016-02" db="EMBL/GenBank/DDBJ databases">
        <authorList>
            <person name="Schultz-Johansen M."/>
            <person name="Glaring M.A."/>
            <person name="Bech P.K."/>
            <person name="Stougaard P."/>
        </authorList>
    </citation>
    <scope>NUCLEOTIDE SEQUENCE [LARGE SCALE GENOMIC DNA]</scope>
    <source>
        <strain evidence="4">S66</strain>
    </source>
</reference>
<evidence type="ECO:0000313" key="3">
    <source>
        <dbReference type="EMBL" id="KXI29011.1"/>
    </source>
</evidence>